<reference evidence="2 3" key="1">
    <citation type="submission" date="2016-04" db="EMBL/GenBank/DDBJ databases">
        <title>A degradative enzymes factory behind the ericoid mycorrhizal symbiosis.</title>
        <authorList>
            <consortium name="DOE Joint Genome Institute"/>
            <person name="Martino E."/>
            <person name="Morin E."/>
            <person name="Grelet G."/>
            <person name="Kuo A."/>
            <person name="Kohler A."/>
            <person name="Daghino S."/>
            <person name="Barry K."/>
            <person name="Choi C."/>
            <person name="Cichocki N."/>
            <person name="Clum A."/>
            <person name="Copeland A."/>
            <person name="Hainaut M."/>
            <person name="Haridas S."/>
            <person name="Labutti K."/>
            <person name="Lindquist E."/>
            <person name="Lipzen A."/>
            <person name="Khouja H.-R."/>
            <person name="Murat C."/>
            <person name="Ohm R."/>
            <person name="Olson A."/>
            <person name="Spatafora J."/>
            <person name="Veneault-Fourrey C."/>
            <person name="Henrissat B."/>
            <person name="Grigoriev I."/>
            <person name="Martin F."/>
            <person name="Perotto S."/>
        </authorList>
    </citation>
    <scope>NUCLEOTIDE SEQUENCE [LARGE SCALE GENOMIC DNA]</scope>
    <source>
        <strain evidence="2 3">F</strain>
    </source>
</reference>
<accession>A0A2J6R386</accession>
<dbReference type="EMBL" id="KZ613957">
    <property type="protein sequence ID" value="PMD32949.1"/>
    <property type="molecule type" value="Genomic_DNA"/>
</dbReference>
<organism evidence="2 3">
    <name type="scientific">Hyaloscypha variabilis (strain UAMH 11265 / GT02V1 / F)</name>
    <name type="common">Meliniomyces variabilis</name>
    <dbReference type="NCBI Taxonomy" id="1149755"/>
    <lineage>
        <taxon>Eukaryota</taxon>
        <taxon>Fungi</taxon>
        <taxon>Dikarya</taxon>
        <taxon>Ascomycota</taxon>
        <taxon>Pezizomycotina</taxon>
        <taxon>Leotiomycetes</taxon>
        <taxon>Helotiales</taxon>
        <taxon>Hyaloscyphaceae</taxon>
        <taxon>Hyaloscypha</taxon>
        <taxon>Hyaloscypha variabilis</taxon>
    </lineage>
</organism>
<feature type="compositionally biased region" description="Basic and acidic residues" evidence="1">
    <location>
        <begin position="58"/>
        <end position="68"/>
    </location>
</feature>
<protein>
    <submittedName>
        <fullName evidence="2">Uncharacterized protein</fullName>
    </submittedName>
</protein>
<feature type="region of interest" description="Disordered" evidence="1">
    <location>
        <begin position="1"/>
        <end position="20"/>
    </location>
</feature>
<feature type="region of interest" description="Disordered" evidence="1">
    <location>
        <begin position="26"/>
        <end position="81"/>
    </location>
</feature>
<gene>
    <name evidence="2" type="ORF">L207DRAFT_590023</name>
</gene>
<proteinExistence type="predicted"/>
<evidence type="ECO:0000313" key="2">
    <source>
        <dbReference type="EMBL" id="PMD32949.1"/>
    </source>
</evidence>
<sequence length="157" mass="16768">MVLDTKDNNGSRDWYKALPVKLHKDTNVPLDGAEGTSTQKGLNASAGSSAAAGGGQKADTKGKGKQPERVSPSVEKSSLEDQVRTLHAQPAAANARISCLESEAVYLSEAYLGTETIQALLKPNHEDLAGGQLKQLTGFLSLILAHLWLRLKQQYSV</sequence>
<name>A0A2J6R386_HYAVF</name>
<dbReference type="Proteomes" id="UP000235786">
    <property type="component" value="Unassembled WGS sequence"/>
</dbReference>
<evidence type="ECO:0000313" key="3">
    <source>
        <dbReference type="Proteomes" id="UP000235786"/>
    </source>
</evidence>
<evidence type="ECO:0000256" key="1">
    <source>
        <dbReference type="SAM" id="MobiDB-lite"/>
    </source>
</evidence>
<feature type="compositionally biased region" description="Basic and acidic residues" evidence="1">
    <location>
        <begin position="1"/>
        <end position="15"/>
    </location>
</feature>
<keyword evidence="3" id="KW-1185">Reference proteome</keyword>
<dbReference type="AlphaFoldDB" id="A0A2J6R386"/>